<dbReference type="GO" id="GO:0003676">
    <property type="term" value="F:nucleic acid binding"/>
    <property type="evidence" value="ECO:0007669"/>
    <property type="project" value="InterPro"/>
</dbReference>
<comment type="caution">
    <text evidence="2">The sequence shown here is derived from an EMBL/GenBank/DDBJ whole genome shotgun (WGS) entry which is preliminary data.</text>
</comment>
<dbReference type="Pfam" id="PF16087">
    <property type="entry name" value="DUF4817"/>
    <property type="match status" value="1"/>
</dbReference>
<gene>
    <name evidence="2" type="ORF">NQ318_012443</name>
</gene>
<feature type="domain" description="DUF4817" evidence="1">
    <location>
        <begin position="9"/>
        <end position="58"/>
    </location>
</feature>
<organism evidence="2 3">
    <name type="scientific">Aromia moschata</name>
    <dbReference type="NCBI Taxonomy" id="1265417"/>
    <lineage>
        <taxon>Eukaryota</taxon>
        <taxon>Metazoa</taxon>
        <taxon>Ecdysozoa</taxon>
        <taxon>Arthropoda</taxon>
        <taxon>Hexapoda</taxon>
        <taxon>Insecta</taxon>
        <taxon>Pterygota</taxon>
        <taxon>Neoptera</taxon>
        <taxon>Endopterygota</taxon>
        <taxon>Coleoptera</taxon>
        <taxon>Polyphaga</taxon>
        <taxon>Cucujiformia</taxon>
        <taxon>Chrysomeloidea</taxon>
        <taxon>Cerambycidae</taxon>
        <taxon>Cerambycinae</taxon>
        <taxon>Callichromatini</taxon>
        <taxon>Aromia</taxon>
    </lineage>
</organism>
<dbReference type="AlphaFoldDB" id="A0AAV8XXA6"/>
<protein>
    <recommendedName>
        <fullName evidence="1">DUF4817 domain-containing protein</fullName>
    </recommendedName>
</protein>
<dbReference type="PANTHER" id="PTHR47326">
    <property type="entry name" value="TRANSPOSABLE ELEMENT TC3 TRANSPOSASE-LIKE PROTEIN"/>
    <property type="match status" value="1"/>
</dbReference>
<dbReference type="EMBL" id="JAPWTK010000276">
    <property type="protein sequence ID" value="KAJ8943798.1"/>
    <property type="molecule type" value="Genomic_DNA"/>
</dbReference>
<dbReference type="InterPro" id="IPR036397">
    <property type="entry name" value="RNaseH_sf"/>
</dbReference>
<dbReference type="Proteomes" id="UP001162162">
    <property type="component" value="Unassembled WGS sequence"/>
</dbReference>
<proteinExistence type="predicted"/>
<name>A0AAV8XXA6_9CUCU</name>
<evidence type="ECO:0000259" key="1">
    <source>
        <dbReference type="Pfam" id="PF16087"/>
    </source>
</evidence>
<evidence type="ECO:0000313" key="3">
    <source>
        <dbReference type="Proteomes" id="UP001162162"/>
    </source>
</evidence>
<accession>A0AAV8XXA6</accession>
<dbReference type="InterPro" id="IPR032135">
    <property type="entry name" value="DUF4817"/>
</dbReference>
<reference evidence="2" key="1">
    <citation type="journal article" date="2023" name="Insect Mol. Biol.">
        <title>Genome sequencing provides insights into the evolution of gene families encoding plant cell wall-degrading enzymes in longhorned beetles.</title>
        <authorList>
            <person name="Shin N.R."/>
            <person name="Okamura Y."/>
            <person name="Kirsch R."/>
            <person name="Pauchet Y."/>
        </authorList>
    </citation>
    <scope>NUCLEOTIDE SEQUENCE</scope>
    <source>
        <strain evidence="2">AMC_N1</strain>
    </source>
</reference>
<evidence type="ECO:0000313" key="2">
    <source>
        <dbReference type="EMBL" id="KAJ8943798.1"/>
    </source>
</evidence>
<dbReference type="Gene3D" id="3.30.420.10">
    <property type="entry name" value="Ribonuclease H-like superfamily/Ribonuclease H"/>
    <property type="match status" value="1"/>
</dbReference>
<dbReference type="PANTHER" id="PTHR47326:SF1">
    <property type="entry name" value="HTH PSQ-TYPE DOMAIN-CONTAINING PROTEIN"/>
    <property type="match status" value="1"/>
</dbReference>
<keyword evidence="3" id="KW-1185">Reference proteome</keyword>
<sequence>MPNFTNQELTDIVLCYGASGNNALQAQRRYQQMFPNRQVPDVRTFVSTVQRLRDYGSFAPGVHDRGRTRSRRVMDAEEQILEAVEDDPSLSTRRLANQVRVSQFTVWRTLSEQGLYPYHVQKWLLEKCNNQPNFLRYVLFTDEAGFTKTGVFNMHNTHVWCDENPHAYRNFRDQRNFSVNVWCGIVARIRVAAETIREDPTVFGRVRASLERRARDCIDNNGLQFQHLP</sequence>